<name>A0A9P9HLA4_FUSSL</name>
<feature type="region of interest" description="Disordered" evidence="1">
    <location>
        <begin position="230"/>
        <end position="285"/>
    </location>
</feature>
<comment type="caution">
    <text evidence="2">The sequence shown here is derived from an EMBL/GenBank/DDBJ whole genome shotgun (WGS) entry which is preliminary data.</text>
</comment>
<dbReference type="AlphaFoldDB" id="A0A9P9HLA4"/>
<protein>
    <submittedName>
        <fullName evidence="2">Uncharacterized protein</fullName>
    </submittedName>
</protein>
<evidence type="ECO:0000313" key="2">
    <source>
        <dbReference type="EMBL" id="KAH7258534.1"/>
    </source>
</evidence>
<organism evidence="2 3">
    <name type="scientific">Fusarium solani</name>
    <name type="common">Filamentous fungus</name>
    <dbReference type="NCBI Taxonomy" id="169388"/>
    <lineage>
        <taxon>Eukaryota</taxon>
        <taxon>Fungi</taxon>
        <taxon>Dikarya</taxon>
        <taxon>Ascomycota</taxon>
        <taxon>Pezizomycotina</taxon>
        <taxon>Sordariomycetes</taxon>
        <taxon>Hypocreomycetidae</taxon>
        <taxon>Hypocreales</taxon>
        <taxon>Nectriaceae</taxon>
        <taxon>Fusarium</taxon>
        <taxon>Fusarium solani species complex</taxon>
    </lineage>
</organism>
<gene>
    <name evidence="2" type="ORF">B0J15DRAFT_465790</name>
</gene>
<proteinExistence type="predicted"/>
<feature type="region of interest" description="Disordered" evidence="1">
    <location>
        <begin position="1"/>
        <end position="48"/>
    </location>
</feature>
<evidence type="ECO:0000256" key="1">
    <source>
        <dbReference type="SAM" id="MobiDB-lite"/>
    </source>
</evidence>
<feature type="compositionally biased region" description="Basic and acidic residues" evidence="1">
    <location>
        <begin position="1"/>
        <end position="16"/>
    </location>
</feature>
<evidence type="ECO:0000313" key="3">
    <source>
        <dbReference type="Proteomes" id="UP000736672"/>
    </source>
</evidence>
<accession>A0A9P9HLA4</accession>
<dbReference type="EMBL" id="JAGTJS010000009">
    <property type="protein sequence ID" value="KAH7258534.1"/>
    <property type="molecule type" value="Genomic_DNA"/>
</dbReference>
<feature type="compositionally biased region" description="Basic and acidic residues" evidence="1">
    <location>
        <begin position="102"/>
        <end position="119"/>
    </location>
</feature>
<reference evidence="2" key="1">
    <citation type="journal article" date="2021" name="Nat. Commun.">
        <title>Genetic determinants of endophytism in the Arabidopsis root mycobiome.</title>
        <authorList>
            <person name="Mesny F."/>
            <person name="Miyauchi S."/>
            <person name="Thiergart T."/>
            <person name="Pickel B."/>
            <person name="Atanasova L."/>
            <person name="Karlsson M."/>
            <person name="Huettel B."/>
            <person name="Barry K.W."/>
            <person name="Haridas S."/>
            <person name="Chen C."/>
            <person name="Bauer D."/>
            <person name="Andreopoulos W."/>
            <person name="Pangilinan J."/>
            <person name="LaButti K."/>
            <person name="Riley R."/>
            <person name="Lipzen A."/>
            <person name="Clum A."/>
            <person name="Drula E."/>
            <person name="Henrissat B."/>
            <person name="Kohler A."/>
            <person name="Grigoriev I.V."/>
            <person name="Martin F.M."/>
            <person name="Hacquard S."/>
        </authorList>
    </citation>
    <scope>NUCLEOTIDE SEQUENCE</scope>
    <source>
        <strain evidence="2">FSSC 5 MPI-SDFR-AT-0091</strain>
    </source>
</reference>
<keyword evidence="3" id="KW-1185">Reference proteome</keyword>
<feature type="compositionally biased region" description="Low complexity" evidence="1">
    <location>
        <begin position="331"/>
        <end position="340"/>
    </location>
</feature>
<sequence length="356" mass="39393">MTTAERDEPHEMRDNWETGNGESQGGWDHKSPGHGPLRANDSASNPDPLCMHPTHTVLAGLGERAGGVLYQRYLGSIIDKDAQELLALTACVYMMSSNGKAEGGRRDDSRDASSRERQTGGDFVMNQQAHGKPPGYRVVWAVQRGRVNRIAALGRKLIWERGQGRHDPRGRGRGGQARGDQKQDDRREMGVKQETKNLTRDLTDNDKEIWQRALTSAVCFLDFLRLLSSSSTASHPQPPRPFSGLGWSPAGITVRRRPGSNPIDKDTRHSTRSGRQPSRRTVQEKNVGYVSFPVTRVADTPCRGILFLRGGDCLRDGESKRNEEKKILQPSSSDSGSNTSVGMGPWGPWTMRVDVD</sequence>
<feature type="compositionally biased region" description="Basic and acidic residues" evidence="1">
    <location>
        <begin position="161"/>
        <end position="170"/>
    </location>
</feature>
<feature type="region of interest" description="Disordered" evidence="1">
    <location>
        <begin position="98"/>
        <end position="131"/>
    </location>
</feature>
<feature type="region of interest" description="Disordered" evidence="1">
    <location>
        <begin position="161"/>
        <end position="199"/>
    </location>
</feature>
<feature type="compositionally biased region" description="Basic and acidic residues" evidence="1">
    <location>
        <begin position="179"/>
        <end position="199"/>
    </location>
</feature>
<dbReference type="Proteomes" id="UP000736672">
    <property type="component" value="Unassembled WGS sequence"/>
</dbReference>
<feature type="region of interest" description="Disordered" evidence="1">
    <location>
        <begin position="319"/>
        <end position="356"/>
    </location>
</feature>